<reference evidence="2 3" key="1">
    <citation type="journal article" date="2006" name="J. Bacteriol.">
        <title>Comparison of the genome sequence of the poultry pathogen Bordetella avium with those of B. bronchiseptica, B. pertussis, and B. parapertussis reveals extensive diversity in surface structures associated with host interaction.</title>
        <authorList>
            <person name="Sebaihia M."/>
            <person name="Preston A."/>
            <person name="Maskell D.J."/>
            <person name="Kuzmiak H."/>
            <person name="Connell T.D."/>
            <person name="King N.D."/>
            <person name="Orndorff P.E."/>
            <person name="Miyamoto D.M."/>
            <person name="Thomson N.R."/>
            <person name="Harris D."/>
            <person name="Goble A."/>
            <person name="Lord A."/>
            <person name="Murphy L."/>
            <person name="Quail M.A."/>
            <person name="Rutter S."/>
            <person name="Squares R."/>
            <person name="Squares S."/>
            <person name="Woodward J."/>
            <person name="Parkhill J."/>
            <person name="Temple L.M."/>
        </authorList>
    </citation>
    <scope>NUCLEOTIDE SEQUENCE [LARGE SCALE GENOMIC DNA]</scope>
    <source>
        <strain evidence="2 3">197N</strain>
    </source>
</reference>
<gene>
    <name evidence="2" type="ordered locus">BAV2606</name>
</gene>
<keyword evidence="3" id="KW-1185">Reference proteome</keyword>
<dbReference type="HOGENOM" id="CLU_3352317_0_0_4"/>
<sequence>VQSGQVMPGFAASRIESQRVDQPGKNQGKARSNEYSS</sequence>
<dbReference type="Proteomes" id="UP000001977">
    <property type="component" value="Chromosome"/>
</dbReference>
<evidence type="ECO:0000256" key="1">
    <source>
        <dbReference type="SAM" id="MobiDB-lite"/>
    </source>
</evidence>
<feature type="region of interest" description="Disordered" evidence="1">
    <location>
        <begin position="1"/>
        <end position="37"/>
    </location>
</feature>
<dbReference type="AlphaFoldDB" id="Q2KWU8"/>
<name>Q2KWU8_BORA1</name>
<accession>Q2KWU8</accession>
<feature type="non-terminal residue" evidence="2">
    <location>
        <position position="1"/>
    </location>
</feature>
<dbReference type="KEGG" id="bav:BAV2606"/>
<proteinExistence type="predicted"/>
<dbReference type="EMBL" id="AM167904">
    <property type="protein sequence ID" value="CAJ50218.1"/>
    <property type="molecule type" value="Genomic_DNA"/>
</dbReference>
<evidence type="ECO:0000313" key="3">
    <source>
        <dbReference type="Proteomes" id="UP000001977"/>
    </source>
</evidence>
<organism evidence="2 3">
    <name type="scientific">Bordetella avium (strain 197N)</name>
    <dbReference type="NCBI Taxonomy" id="360910"/>
    <lineage>
        <taxon>Bacteria</taxon>
        <taxon>Pseudomonadati</taxon>
        <taxon>Pseudomonadota</taxon>
        <taxon>Betaproteobacteria</taxon>
        <taxon>Burkholderiales</taxon>
        <taxon>Alcaligenaceae</taxon>
        <taxon>Bordetella</taxon>
    </lineage>
</organism>
<evidence type="ECO:0000313" key="2">
    <source>
        <dbReference type="EMBL" id="CAJ50218.1"/>
    </source>
</evidence>
<protein>
    <submittedName>
        <fullName evidence="2">Uncharacterized protein</fullName>
    </submittedName>
</protein>